<evidence type="ECO:0000256" key="1">
    <source>
        <dbReference type="SAM" id="MobiDB-lite"/>
    </source>
</evidence>
<evidence type="ECO:0000313" key="2">
    <source>
        <dbReference type="EMBL" id="SBR85221.1"/>
    </source>
</evidence>
<sequence>RRLAGPVPRDPPRHPRPQQAFSTTHTGKETGICHERPPRERRQRKVGSARRRRGRLRERRAGVAAGGGGKGNV</sequence>
<proteinExistence type="predicted"/>
<feature type="region of interest" description="Disordered" evidence="1">
    <location>
        <begin position="1"/>
        <end position="73"/>
    </location>
</feature>
<feature type="compositionally biased region" description="Gly residues" evidence="1">
    <location>
        <begin position="64"/>
        <end position="73"/>
    </location>
</feature>
<organism evidence="2">
    <name type="scientific">Nothobranchius pienaari</name>
    <dbReference type="NCBI Taxonomy" id="704102"/>
    <lineage>
        <taxon>Eukaryota</taxon>
        <taxon>Metazoa</taxon>
        <taxon>Chordata</taxon>
        <taxon>Craniata</taxon>
        <taxon>Vertebrata</taxon>
        <taxon>Euteleostomi</taxon>
        <taxon>Actinopterygii</taxon>
        <taxon>Neopterygii</taxon>
        <taxon>Teleostei</taxon>
        <taxon>Neoteleostei</taxon>
        <taxon>Acanthomorphata</taxon>
        <taxon>Ovalentaria</taxon>
        <taxon>Atherinomorphae</taxon>
        <taxon>Cyprinodontiformes</taxon>
        <taxon>Nothobranchiidae</taxon>
        <taxon>Nothobranchius</taxon>
    </lineage>
</organism>
<gene>
    <name evidence="2" type="primary">SULF1</name>
</gene>
<name>A0A1A8PVD4_9TELE</name>
<accession>A0A1A8PVD4</accession>
<dbReference type="AlphaFoldDB" id="A0A1A8PVD4"/>
<dbReference type="EMBL" id="HAEG01009720">
    <property type="protein sequence ID" value="SBR85221.1"/>
    <property type="molecule type" value="Transcribed_RNA"/>
</dbReference>
<feature type="compositionally biased region" description="Basic and acidic residues" evidence="1">
    <location>
        <begin position="26"/>
        <end position="40"/>
    </location>
</feature>
<reference evidence="2" key="2">
    <citation type="submission" date="2016-06" db="EMBL/GenBank/DDBJ databases">
        <title>The genome of a short-lived fish provides insights into sex chromosome evolution and the genetic control of aging.</title>
        <authorList>
            <person name="Reichwald K."/>
            <person name="Felder M."/>
            <person name="Petzold A."/>
            <person name="Koch P."/>
            <person name="Groth M."/>
            <person name="Platzer M."/>
        </authorList>
    </citation>
    <scope>NUCLEOTIDE SEQUENCE</scope>
    <source>
        <tissue evidence="2">Brain</tissue>
    </source>
</reference>
<feature type="compositionally biased region" description="Basic residues" evidence="1">
    <location>
        <begin position="41"/>
        <end position="58"/>
    </location>
</feature>
<protein>
    <submittedName>
        <fullName evidence="2">Sulfatase 1</fullName>
    </submittedName>
</protein>
<reference evidence="2" key="1">
    <citation type="submission" date="2016-05" db="EMBL/GenBank/DDBJ databases">
        <authorList>
            <person name="Lavstsen T."/>
            <person name="Jespersen J.S."/>
        </authorList>
    </citation>
    <scope>NUCLEOTIDE SEQUENCE</scope>
    <source>
        <tissue evidence="2">Brain</tissue>
    </source>
</reference>
<feature type="non-terminal residue" evidence="2">
    <location>
        <position position="1"/>
    </location>
</feature>